<dbReference type="AlphaFoldDB" id="A0A9X0BP04"/>
<dbReference type="RefSeq" id="XP_056787535.1">
    <property type="nucleotide sequence ID" value="XM_056936736.1"/>
</dbReference>
<dbReference type="GO" id="GO:0043386">
    <property type="term" value="P:mycotoxin biosynthetic process"/>
    <property type="evidence" value="ECO:0007669"/>
    <property type="project" value="UniProtKB-ARBA"/>
</dbReference>
<evidence type="ECO:0000313" key="10">
    <source>
        <dbReference type="Proteomes" id="UP001148312"/>
    </source>
</evidence>
<evidence type="ECO:0000256" key="4">
    <source>
        <dbReference type="ARBA" id="ARBA00022516"/>
    </source>
</evidence>
<organism evidence="9 10">
    <name type="scientific">Penicillium diatomitis</name>
    <dbReference type="NCBI Taxonomy" id="2819901"/>
    <lineage>
        <taxon>Eukaryota</taxon>
        <taxon>Fungi</taxon>
        <taxon>Dikarya</taxon>
        <taxon>Ascomycota</taxon>
        <taxon>Pezizomycotina</taxon>
        <taxon>Eurotiomycetes</taxon>
        <taxon>Eurotiomycetidae</taxon>
        <taxon>Eurotiales</taxon>
        <taxon>Aspergillaceae</taxon>
        <taxon>Penicillium</taxon>
    </lineage>
</organism>
<dbReference type="GO" id="GO:0005506">
    <property type="term" value="F:iron ion binding"/>
    <property type="evidence" value="ECO:0007669"/>
    <property type="project" value="InterPro"/>
</dbReference>
<reference evidence="9" key="2">
    <citation type="journal article" date="2023" name="IMA Fungus">
        <title>Comparative genomic study of the Penicillium genus elucidates a diverse pangenome and 15 lateral gene transfer events.</title>
        <authorList>
            <person name="Petersen C."/>
            <person name="Sorensen T."/>
            <person name="Nielsen M.R."/>
            <person name="Sondergaard T.E."/>
            <person name="Sorensen J.L."/>
            <person name="Fitzpatrick D.A."/>
            <person name="Frisvad J.C."/>
            <person name="Nielsen K.L."/>
        </authorList>
    </citation>
    <scope>NUCLEOTIDE SEQUENCE</scope>
    <source>
        <strain evidence="9">IBT 30728</strain>
    </source>
</reference>
<dbReference type="PANTHER" id="PTHR24306:SF7">
    <property type="entry name" value="AHBB"/>
    <property type="match status" value="1"/>
</dbReference>
<dbReference type="GO" id="GO:0005789">
    <property type="term" value="C:endoplasmic reticulum membrane"/>
    <property type="evidence" value="ECO:0007669"/>
    <property type="project" value="UniProtKB-SubCell"/>
</dbReference>
<comment type="caution">
    <text evidence="9">The sequence shown here is derived from an EMBL/GenBank/DDBJ whole genome shotgun (WGS) entry which is preliminary data.</text>
</comment>
<evidence type="ECO:0000256" key="6">
    <source>
        <dbReference type="ARBA" id="ARBA00023002"/>
    </source>
</evidence>
<evidence type="ECO:0000256" key="1">
    <source>
        <dbReference type="ARBA" id="ARBA00001971"/>
    </source>
</evidence>
<dbReference type="GO" id="GO:0020037">
    <property type="term" value="F:heme binding"/>
    <property type="evidence" value="ECO:0007669"/>
    <property type="project" value="InterPro"/>
</dbReference>
<keyword evidence="8" id="KW-1133">Transmembrane helix</keyword>
<evidence type="ECO:0000256" key="3">
    <source>
        <dbReference type="ARBA" id="ARBA00010617"/>
    </source>
</evidence>
<dbReference type="Pfam" id="PF00067">
    <property type="entry name" value="p450"/>
    <property type="match status" value="1"/>
</dbReference>
<keyword evidence="10" id="KW-1185">Reference proteome</keyword>
<evidence type="ECO:0000256" key="2">
    <source>
        <dbReference type="ARBA" id="ARBA00004389"/>
    </source>
</evidence>
<dbReference type="GO" id="GO:0004497">
    <property type="term" value="F:monooxygenase activity"/>
    <property type="evidence" value="ECO:0007669"/>
    <property type="project" value="InterPro"/>
</dbReference>
<dbReference type="GO" id="GO:0016705">
    <property type="term" value="F:oxidoreductase activity, acting on paired donors, with incorporation or reduction of molecular oxygen"/>
    <property type="evidence" value="ECO:0007669"/>
    <property type="project" value="InterPro"/>
</dbReference>
<keyword evidence="4" id="KW-0444">Lipid biosynthesis</keyword>
<keyword evidence="6" id="KW-0560">Oxidoreductase</keyword>
<keyword evidence="8" id="KW-0812">Transmembrane</keyword>
<dbReference type="GeneID" id="81626985"/>
<comment type="similarity">
    <text evidence="3">Belongs to the cytochrome P450 family.</text>
</comment>
<accession>A0A9X0BP04</accession>
<evidence type="ECO:0000256" key="7">
    <source>
        <dbReference type="ARBA" id="ARBA00023004"/>
    </source>
</evidence>
<evidence type="ECO:0000256" key="8">
    <source>
        <dbReference type="SAM" id="Phobius"/>
    </source>
</evidence>
<dbReference type="InterPro" id="IPR001128">
    <property type="entry name" value="Cyt_P450"/>
</dbReference>
<dbReference type="InterPro" id="IPR002403">
    <property type="entry name" value="Cyt_P450_E_grp-IV"/>
</dbReference>
<protein>
    <recommendedName>
        <fullName evidence="11">Cytochrome P450</fullName>
    </recommendedName>
</protein>
<dbReference type="Proteomes" id="UP001148312">
    <property type="component" value="Unassembled WGS sequence"/>
</dbReference>
<dbReference type="SUPFAM" id="SSF48264">
    <property type="entry name" value="Cytochrome P450"/>
    <property type="match status" value="1"/>
</dbReference>
<dbReference type="InterPro" id="IPR036396">
    <property type="entry name" value="Cyt_P450_sf"/>
</dbReference>
<dbReference type="PRINTS" id="PR00465">
    <property type="entry name" value="EP450IV"/>
</dbReference>
<dbReference type="Gene3D" id="1.10.630.10">
    <property type="entry name" value="Cytochrome P450"/>
    <property type="match status" value="1"/>
</dbReference>
<evidence type="ECO:0000313" key="9">
    <source>
        <dbReference type="EMBL" id="KAJ5476991.1"/>
    </source>
</evidence>
<reference evidence="9" key="1">
    <citation type="submission" date="2022-12" db="EMBL/GenBank/DDBJ databases">
        <authorList>
            <person name="Petersen C."/>
        </authorList>
    </citation>
    <scope>NUCLEOTIDE SEQUENCE</scope>
    <source>
        <strain evidence="9">IBT 30728</strain>
    </source>
</reference>
<gene>
    <name evidence="9" type="ORF">N7539_007135</name>
</gene>
<comment type="cofactor">
    <cofactor evidence="1">
        <name>heme</name>
        <dbReference type="ChEBI" id="CHEBI:30413"/>
    </cofactor>
</comment>
<evidence type="ECO:0000256" key="5">
    <source>
        <dbReference type="ARBA" id="ARBA00022723"/>
    </source>
</evidence>
<comment type="subcellular location">
    <subcellularLocation>
        <location evidence="2">Endoplasmic reticulum membrane</location>
        <topology evidence="2">Single-pass membrane protein</topology>
    </subcellularLocation>
</comment>
<evidence type="ECO:0008006" key="11">
    <source>
        <dbReference type="Google" id="ProtNLM"/>
    </source>
</evidence>
<name>A0A9X0BP04_9EURO</name>
<keyword evidence="5" id="KW-0479">Metal-binding</keyword>
<keyword evidence="8" id="KW-0472">Membrane</keyword>
<feature type="transmembrane region" description="Helical" evidence="8">
    <location>
        <begin position="12"/>
        <end position="33"/>
    </location>
</feature>
<sequence length="569" mass="64830">MVAFDLIQALEYLWSNFTWVTGIAVYVCLCLVTRFVSGVQSRRTTPAQEGKKAQCPRTTPYWFPWLGHSVPFLWNHLSLLEALRVSAKESVFGIYLSGETFQVVASPSIMRNVCSSQETTRSPLVDKALRNVFGNRSSRHITRIVQHEELDLDVSSTIAHKPFISDASKSIEKILRREVQNFVSFGRSPVDQYQWERDAEVSTTEGNQSTSETKLFALIRAFVGHNLTILLMSDAFFDNFPLFLTDLWTLDENFVPLFTGLRRWIPTTPNVSAAFPARDRLLHTLSVFHRAFNAFQDGFDPHDVTWWDLDNVSELFKIRMRTFHRLEMPPSASASDQLSLFWDLIEYSAKLTFWMVAHISADSALLKDIRAEASETVRSSRPSQTGLPFPEPPQLEIDIENMLESCQLLRACYYESVRLHTAGISLRKLKADMRVTESTEDAVQPRTYELHKGETVMMPHGLVNRDPQRFSNPDQFDPLRFIVTDEDSGLKRACAASLEPFSEGLHGSKHNAFTERAVLAFAASIVSMWDITAVDGIELRVPDNCETWGTLRPAKDVNVKIQLREELRR</sequence>
<keyword evidence="7" id="KW-0408">Iron</keyword>
<proteinExistence type="inferred from homology"/>
<dbReference type="EMBL" id="JAPWDQ010000010">
    <property type="protein sequence ID" value="KAJ5476991.1"/>
    <property type="molecule type" value="Genomic_DNA"/>
</dbReference>
<dbReference type="PANTHER" id="PTHR24306">
    <property type="match status" value="1"/>
</dbReference>
<keyword evidence="4" id="KW-0443">Lipid metabolism</keyword>